<dbReference type="Proteomes" id="UP000824101">
    <property type="component" value="Unassembled WGS sequence"/>
</dbReference>
<protein>
    <submittedName>
        <fullName evidence="5">SDR family NAD(P)-dependent oxidoreductase</fullName>
    </submittedName>
</protein>
<evidence type="ECO:0000256" key="1">
    <source>
        <dbReference type="ARBA" id="ARBA00006484"/>
    </source>
</evidence>
<dbReference type="PRINTS" id="PR00080">
    <property type="entry name" value="SDRFAMILY"/>
</dbReference>
<reference evidence="5" key="1">
    <citation type="journal article" date="2021" name="PeerJ">
        <title>Extensive microbial diversity within the chicken gut microbiome revealed by metagenomics and culture.</title>
        <authorList>
            <person name="Gilroy R."/>
            <person name="Ravi A."/>
            <person name="Getino M."/>
            <person name="Pursley I."/>
            <person name="Horton D.L."/>
            <person name="Alikhan N.F."/>
            <person name="Baker D."/>
            <person name="Gharbi K."/>
            <person name="Hall N."/>
            <person name="Watson M."/>
            <person name="Adriaenssens E.M."/>
            <person name="Foster-Nyarko E."/>
            <person name="Jarju S."/>
            <person name="Secka A."/>
            <person name="Antonio M."/>
            <person name="Oren A."/>
            <person name="Chaudhuri R.R."/>
            <person name="La Ragione R."/>
            <person name="Hildebrand F."/>
            <person name="Pallen M.J."/>
        </authorList>
    </citation>
    <scope>NUCLEOTIDE SEQUENCE</scope>
    <source>
        <strain evidence="5">ChiBcec1-1093</strain>
    </source>
</reference>
<dbReference type="PRINTS" id="PR00081">
    <property type="entry name" value="GDHRDH"/>
</dbReference>
<evidence type="ECO:0000256" key="3">
    <source>
        <dbReference type="RuleBase" id="RU000363"/>
    </source>
</evidence>
<proteinExistence type="inferred from homology"/>
<dbReference type="SMART" id="SM00822">
    <property type="entry name" value="PKS_KR"/>
    <property type="match status" value="1"/>
</dbReference>
<dbReference type="InterPro" id="IPR002347">
    <property type="entry name" value="SDR_fam"/>
</dbReference>
<dbReference type="InterPro" id="IPR036291">
    <property type="entry name" value="NAD(P)-bd_dom_sf"/>
</dbReference>
<evidence type="ECO:0000259" key="4">
    <source>
        <dbReference type="SMART" id="SM00822"/>
    </source>
</evidence>
<reference evidence="5" key="2">
    <citation type="submission" date="2021-04" db="EMBL/GenBank/DDBJ databases">
        <authorList>
            <person name="Gilroy R."/>
        </authorList>
    </citation>
    <scope>NUCLEOTIDE SEQUENCE</scope>
    <source>
        <strain evidence="5">ChiBcec1-1093</strain>
    </source>
</reference>
<dbReference type="FunFam" id="3.40.50.720:FF:000173">
    <property type="entry name" value="3-oxoacyl-[acyl-carrier protein] reductase"/>
    <property type="match status" value="1"/>
</dbReference>
<evidence type="ECO:0000256" key="2">
    <source>
        <dbReference type="ARBA" id="ARBA00023002"/>
    </source>
</evidence>
<evidence type="ECO:0000313" key="6">
    <source>
        <dbReference type="Proteomes" id="UP000824101"/>
    </source>
</evidence>
<dbReference type="EMBL" id="DXBC01000095">
    <property type="protein sequence ID" value="HIZ79368.1"/>
    <property type="molecule type" value="Genomic_DNA"/>
</dbReference>
<evidence type="ECO:0000313" key="5">
    <source>
        <dbReference type="EMBL" id="HIZ79368.1"/>
    </source>
</evidence>
<keyword evidence="2" id="KW-0560">Oxidoreductase</keyword>
<dbReference type="PANTHER" id="PTHR42760">
    <property type="entry name" value="SHORT-CHAIN DEHYDROGENASES/REDUCTASES FAMILY MEMBER"/>
    <property type="match status" value="1"/>
</dbReference>
<comment type="similarity">
    <text evidence="1 3">Belongs to the short-chain dehydrogenases/reductases (SDR) family.</text>
</comment>
<dbReference type="PANTHER" id="PTHR42760:SF40">
    <property type="entry name" value="3-OXOACYL-[ACYL-CARRIER-PROTEIN] REDUCTASE, CHLOROPLASTIC"/>
    <property type="match status" value="1"/>
</dbReference>
<dbReference type="GO" id="GO:0030497">
    <property type="term" value="P:fatty acid elongation"/>
    <property type="evidence" value="ECO:0007669"/>
    <property type="project" value="TreeGrafter"/>
</dbReference>
<dbReference type="SUPFAM" id="SSF51735">
    <property type="entry name" value="NAD(P)-binding Rossmann-fold domains"/>
    <property type="match status" value="1"/>
</dbReference>
<dbReference type="GO" id="GO:0016616">
    <property type="term" value="F:oxidoreductase activity, acting on the CH-OH group of donors, NAD or NADP as acceptor"/>
    <property type="evidence" value="ECO:0007669"/>
    <property type="project" value="TreeGrafter"/>
</dbReference>
<dbReference type="InterPro" id="IPR020904">
    <property type="entry name" value="Sc_DH/Rdtase_CS"/>
</dbReference>
<accession>A0A9D2GHN3</accession>
<sequence>MKQKCAVITGASRGIGAAAAERFAAGGWNLALSCVRSRETLEELARRLHAKWGITCLTYMGDMGREEAVREFFGRIEESFGGADVLVNNAGISRVGLLEEMSLEEWEEVMRTNVTSAFLCARAAIPYMLRRKSGSIINVSSVWGCVGASCEAAYSASKGAVNALTRALAKELAPSGIAVNAVACGAVDTDMNACFSPEERQEIAEEIPAGRFALPSEAADLIYTLAERPSYLTGQIIRLDGGWI</sequence>
<comment type="caution">
    <text evidence="5">The sequence shown here is derived from an EMBL/GenBank/DDBJ whole genome shotgun (WGS) entry which is preliminary data.</text>
</comment>
<name>A0A9D2GHN3_9FIRM</name>
<organism evidence="5 6">
    <name type="scientific">Candidatus Lachnoclostridium stercorigallinarum</name>
    <dbReference type="NCBI Taxonomy" id="2838634"/>
    <lineage>
        <taxon>Bacteria</taxon>
        <taxon>Bacillati</taxon>
        <taxon>Bacillota</taxon>
        <taxon>Clostridia</taxon>
        <taxon>Lachnospirales</taxon>
        <taxon>Lachnospiraceae</taxon>
    </lineage>
</organism>
<dbReference type="Pfam" id="PF00106">
    <property type="entry name" value="adh_short"/>
    <property type="match status" value="1"/>
</dbReference>
<dbReference type="NCBIfam" id="NF047420">
    <property type="entry name" value="EF_P_mod_YmfI"/>
    <property type="match status" value="1"/>
</dbReference>
<dbReference type="CDD" id="cd05233">
    <property type="entry name" value="SDR_c"/>
    <property type="match status" value="1"/>
</dbReference>
<feature type="domain" description="Ketoreductase" evidence="4">
    <location>
        <begin position="4"/>
        <end position="185"/>
    </location>
</feature>
<dbReference type="PROSITE" id="PS51257">
    <property type="entry name" value="PROKAR_LIPOPROTEIN"/>
    <property type="match status" value="1"/>
</dbReference>
<gene>
    <name evidence="5" type="ORF">IAA17_06225</name>
</gene>
<dbReference type="InterPro" id="IPR057326">
    <property type="entry name" value="KR_dom"/>
</dbReference>
<dbReference type="AlphaFoldDB" id="A0A9D2GHN3"/>
<dbReference type="PROSITE" id="PS00061">
    <property type="entry name" value="ADH_SHORT"/>
    <property type="match status" value="1"/>
</dbReference>
<dbReference type="Gene3D" id="3.40.50.720">
    <property type="entry name" value="NAD(P)-binding Rossmann-like Domain"/>
    <property type="match status" value="1"/>
</dbReference>